<keyword evidence="5" id="KW-1185">Reference proteome</keyword>
<feature type="disulfide bond" description="Redox-active" evidence="2">
    <location>
        <begin position="10"/>
        <end position="13"/>
    </location>
</feature>
<dbReference type="OrthoDB" id="9800630at2"/>
<dbReference type="InterPro" id="IPR036249">
    <property type="entry name" value="Thioredoxin-like_sf"/>
</dbReference>
<dbReference type="STRING" id="931626.Awo_c04600"/>
<gene>
    <name evidence="4" type="ordered locus">Awo_c04600</name>
</gene>
<evidence type="ECO:0000313" key="4">
    <source>
        <dbReference type="EMBL" id="AFA47259.1"/>
    </source>
</evidence>
<keyword evidence="2" id="KW-1015">Disulfide bond</keyword>
<name>H6LHT0_ACEWD</name>
<evidence type="ECO:0000313" key="5">
    <source>
        <dbReference type="Proteomes" id="UP000007177"/>
    </source>
</evidence>
<dbReference type="Proteomes" id="UP000007177">
    <property type="component" value="Chromosome"/>
</dbReference>
<reference evidence="4 5" key="2">
    <citation type="journal article" date="2012" name="PLoS ONE">
        <title>An ancient pathway combining carbon dioxide fixation with the generation and utilization of a sodium ion gradient for ATP synthesis.</title>
        <authorList>
            <person name="Poehlein A."/>
            <person name="Schmidt S."/>
            <person name="Kaster A.K."/>
            <person name="Goenrich M."/>
            <person name="Vollmers J."/>
            <person name="Thurmer A."/>
            <person name="Bertsch J."/>
            <person name="Schuchmann K."/>
            <person name="Voigt B."/>
            <person name="Hecker M."/>
            <person name="Daniel R."/>
            <person name="Thauer R.K."/>
            <person name="Gottschalk G."/>
            <person name="Muller V."/>
        </authorList>
    </citation>
    <scope>NUCLEOTIDE SEQUENCE [LARGE SCALE GENOMIC DNA]</scope>
    <source>
        <strain evidence="5">ATCC 29683 / DSM 1030 / JCM 2381 / KCTC 1655 / WB1</strain>
    </source>
</reference>
<accession>H6LHT0</accession>
<dbReference type="NCBIfam" id="TIGR00412">
    <property type="entry name" value="redox_disulf_2"/>
    <property type="match status" value="1"/>
</dbReference>
<dbReference type="PANTHER" id="PTHR36450:SF1">
    <property type="entry name" value="THIOREDOXIN"/>
    <property type="match status" value="1"/>
</dbReference>
<dbReference type="Pfam" id="PF13192">
    <property type="entry name" value="Thioredoxin_3"/>
    <property type="match status" value="1"/>
</dbReference>
<dbReference type="HOGENOM" id="CLU_090389_18_2_9"/>
<dbReference type="RefSeq" id="WP_014354862.1">
    <property type="nucleotide sequence ID" value="NC_016894.1"/>
</dbReference>
<proteinExistence type="predicted"/>
<sequence length="76" mass="8455">MNIKILGPGCKKCKKLEENTKKALGELGLEATIEKVENMEKIMAYGIMSTPALVVDEQVKFSGKIPSVKELKKYLQ</sequence>
<dbReference type="EMBL" id="CP002987">
    <property type="protein sequence ID" value="AFA47259.1"/>
    <property type="molecule type" value="Genomic_DNA"/>
</dbReference>
<organism evidence="4 5">
    <name type="scientific">Acetobacterium woodii (strain ATCC 29683 / DSM 1030 / JCM 2381 / KCTC 1655 / WB1)</name>
    <dbReference type="NCBI Taxonomy" id="931626"/>
    <lineage>
        <taxon>Bacteria</taxon>
        <taxon>Bacillati</taxon>
        <taxon>Bacillota</taxon>
        <taxon>Clostridia</taxon>
        <taxon>Eubacteriales</taxon>
        <taxon>Eubacteriaceae</taxon>
        <taxon>Acetobacterium</taxon>
    </lineage>
</organism>
<feature type="active site" description="Nucleophile" evidence="1">
    <location>
        <position position="10"/>
    </location>
</feature>
<dbReference type="InterPro" id="IPR005243">
    <property type="entry name" value="THIRX-like_proc"/>
</dbReference>
<dbReference type="Gene3D" id="3.40.30.10">
    <property type="entry name" value="Glutaredoxin"/>
    <property type="match status" value="1"/>
</dbReference>
<dbReference type="KEGG" id="awo:Awo_c04600"/>
<evidence type="ECO:0000259" key="3">
    <source>
        <dbReference type="Pfam" id="PF13192"/>
    </source>
</evidence>
<dbReference type="PIRSF" id="PIRSF037031">
    <property type="entry name" value="Redox_disulphide_2"/>
    <property type="match status" value="1"/>
</dbReference>
<evidence type="ECO:0000256" key="2">
    <source>
        <dbReference type="PIRSR" id="PIRSR037031-51"/>
    </source>
</evidence>
<dbReference type="eggNOG" id="COG0526">
    <property type="taxonomic scope" value="Bacteria"/>
</dbReference>
<dbReference type="InterPro" id="IPR012336">
    <property type="entry name" value="Thioredoxin-like_fold"/>
</dbReference>
<reference evidence="5" key="1">
    <citation type="submission" date="2011-07" db="EMBL/GenBank/DDBJ databases">
        <title>Complete genome sequence of Acetobacterium woodii.</title>
        <authorList>
            <person name="Poehlein A."/>
            <person name="Schmidt S."/>
            <person name="Kaster A.-K."/>
            <person name="Goenrich M."/>
            <person name="Vollmers J."/>
            <person name="Thuermer A."/>
            <person name="Gottschalk G."/>
            <person name="Thauer R.K."/>
            <person name="Daniel R."/>
            <person name="Mueller V."/>
        </authorList>
    </citation>
    <scope>NUCLEOTIDE SEQUENCE [LARGE SCALE GENOMIC DNA]</scope>
    <source>
        <strain evidence="5">ATCC 29683 / DSM 1030 / JCM 2381 / KCTC 1655 / WB1</strain>
    </source>
</reference>
<dbReference type="SUPFAM" id="SSF52833">
    <property type="entry name" value="Thioredoxin-like"/>
    <property type="match status" value="1"/>
</dbReference>
<feature type="active site" description="Nucleophile" evidence="1">
    <location>
        <position position="13"/>
    </location>
</feature>
<dbReference type="AlphaFoldDB" id="H6LHT0"/>
<feature type="domain" description="Thioredoxin-like fold" evidence="3">
    <location>
        <begin position="1"/>
        <end position="75"/>
    </location>
</feature>
<keyword evidence="2" id="KW-0676">Redox-active center</keyword>
<protein>
    <submittedName>
        <fullName evidence="4">Putative redox-active disulfide protein 2</fullName>
    </submittedName>
</protein>
<dbReference type="PANTHER" id="PTHR36450">
    <property type="entry name" value="THIOREDOXIN"/>
    <property type="match status" value="1"/>
</dbReference>
<evidence type="ECO:0000256" key="1">
    <source>
        <dbReference type="PIRSR" id="PIRSR037031-50"/>
    </source>
</evidence>